<evidence type="ECO:0000256" key="3">
    <source>
        <dbReference type="ARBA" id="ARBA00022989"/>
    </source>
</evidence>
<feature type="transmembrane region" description="Helical" evidence="5">
    <location>
        <begin position="103"/>
        <end position="121"/>
    </location>
</feature>
<gene>
    <name evidence="7" type="ORF">C0Z19_14000</name>
</gene>
<name>A0A2N7W4R1_9BURK</name>
<dbReference type="InterPro" id="IPR036259">
    <property type="entry name" value="MFS_trans_sf"/>
</dbReference>
<evidence type="ECO:0000313" key="8">
    <source>
        <dbReference type="Proteomes" id="UP000235347"/>
    </source>
</evidence>
<dbReference type="FunFam" id="1.20.1250.20:FF:000346">
    <property type="entry name" value="Transporter, major facilitator family"/>
    <property type="match status" value="1"/>
</dbReference>
<dbReference type="PANTHER" id="PTHR23508">
    <property type="entry name" value="CARBOXYLIC ACID TRANSPORTER PROTEIN HOMOLOG"/>
    <property type="match status" value="1"/>
</dbReference>
<evidence type="ECO:0000256" key="4">
    <source>
        <dbReference type="ARBA" id="ARBA00023136"/>
    </source>
</evidence>
<dbReference type="SUPFAM" id="SSF103473">
    <property type="entry name" value="MFS general substrate transporter"/>
    <property type="match status" value="1"/>
</dbReference>
<dbReference type="Pfam" id="PF07690">
    <property type="entry name" value="MFS_1"/>
    <property type="match status" value="1"/>
</dbReference>
<evidence type="ECO:0000313" key="7">
    <source>
        <dbReference type="EMBL" id="PMS24378.1"/>
    </source>
</evidence>
<dbReference type="EMBL" id="PNYB01000010">
    <property type="protein sequence ID" value="PMS24378.1"/>
    <property type="molecule type" value="Genomic_DNA"/>
</dbReference>
<dbReference type="PROSITE" id="PS00217">
    <property type="entry name" value="SUGAR_TRANSPORT_2"/>
    <property type="match status" value="1"/>
</dbReference>
<feature type="transmembrane region" description="Helical" evidence="5">
    <location>
        <begin position="190"/>
        <end position="211"/>
    </location>
</feature>
<feature type="transmembrane region" description="Helical" evidence="5">
    <location>
        <begin position="309"/>
        <end position="328"/>
    </location>
</feature>
<dbReference type="FunFam" id="1.20.1250.20:FF:000253">
    <property type="entry name" value="Transporter, major facilitator family"/>
    <property type="match status" value="1"/>
</dbReference>
<reference evidence="7 8" key="1">
    <citation type="submission" date="2018-01" db="EMBL/GenBank/DDBJ databases">
        <title>Whole genome analyses suggest that Burkholderia sensu lato contains two further novel genera in the rhizoxinica-symbiotica group Mycetohabitans gen. nov., and Trinickia gen. nov.: implications for the evolution of diazotrophy and nodulation in the Burkholderiaceae.</title>
        <authorList>
            <person name="Estrada-de los Santos P."/>
            <person name="Palmer M."/>
            <person name="Chavez-Ramirez B."/>
            <person name="Beukes C."/>
            <person name="Steenkamp E.T."/>
            <person name="Hirsch A.M."/>
            <person name="Manyaka P."/>
            <person name="Maluk M."/>
            <person name="Lafos M."/>
            <person name="Crook M."/>
            <person name="Gross E."/>
            <person name="Simon M.F."/>
            <person name="Bueno dos Reis Junior F."/>
            <person name="Poole P.S."/>
            <person name="Venter S.N."/>
            <person name="James E.K."/>
        </authorList>
    </citation>
    <scope>NUCLEOTIDE SEQUENCE [LARGE SCALE GENOMIC DNA]</scope>
    <source>
        <strain evidence="7 8">GP25-8</strain>
    </source>
</reference>
<keyword evidence="8" id="KW-1185">Reference proteome</keyword>
<dbReference type="GO" id="GO:0046943">
    <property type="term" value="F:carboxylic acid transmembrane transporter activity"/>
    <property type="evidence" value="ECO:0007669"/>
    <property type="project" value="TreeGrafter"/>
</dbReference>
<sequence length="429" mass="45510">MTTKAQYAGDAQQAAAADGPFGWYRRASASARRAFWSCKIGYALDAMDTMFLAFVIPAIMATWGISRADAGLVGTVTLLSSALGGWVAGILSDRIGRVKTLQVTIVWFSVFTFLCALAQSYDQLLWARGLMGLGFGGEWTAGAVLIGEAIAAGDRGKAVGTVQAGWALGWGISALLYTVVFSLLPGELAWRALFAIGLLPALFVIPLRRMVQEPEVHARQKAREANSGEHSSFLQIFSKYGSTTLRAAILTTGAQGGYYAITIWMPTWLKTSQHLSVVGTGGYLSVIIVGSYIGYLTSAALNDRIGRRLTLIGYAMASMAIAFVYTRMPMSNGLLLALGFPLGFCASGIFAGMGAYLTELFPTRVRGSGAGFCYNFGRAVGATFPFFIGVVSKTMTLGAAISVFAASAYGLVMLAALILPETRGAQLED</sequence>
<keyword evidence="3 5" id="KW-1133">Transmembrane helix</keyword>
<feature type="transmembrane region" description="Helical" evidence="5">
    <location>
        <begin position="42"/>
        <end position="65"/>
    </location>
</feature>
<feature type="transmembrane region" description="Helical" evidence="5">
    <location>
        <begin position="275"/>
        <end position="297"/>
    </location>
</feature>
<comment type="subcellular location">
    <subcellularLocation>
        <location evidence="1">Membrane</location>
        <topology evidence="1">Multi-pass membrane protein</topology>
    </subcellularLocation>
</comment>
<evidence type="ECO:0000256" key="5">
    <source>
        <dbReference type="SAM" id="Phobius"/>
    </source>
</evidence>
<dbReference type="Proteomes" id="UP000235347">
    <property type="component" value="Unassembled WGS sequence"/>
</dbReference>
<dbReference type="PANTHER" id="PTHR23508:SF10">
    <property type="entry name" value="CARBOXYLIC ACID TRANSPORTER PROTEIN HOMOLOG"/>
    <property type="match status" value="1"/>
</dbReference>
<organism evidence="7 8">
    <name type="scientific">Trinickia soli</name>
    <dbReference type="NCBI Taxonomy" id="380675"/>
    <lineage>
        <taxon>Bacteria</taxon>
        <taxon>Pseudomonadati</taxon>
        <taxon>Pseudomonadota</taxon>
        <taxon>Betaproteobacteria</taxon>
        <taxon>Burkholderiales</taxon>
        <taxon>Burkholderiaceae</taxon>
        <taxon>Trinickia</taxon>
    </lineage>
</organism>
<evidence type="ECO:0000256" key="2">
    <source>
        <dbReference type="ARBA" id="ARBA00022692"/>
    </source>
</evidence>
<feature type="transmembrane region" description="Helical" evidence="5">
    <location>
        <begin position="247"/>
        <end position="269"/>
    </location>
</feature>
<dbReference type="AlphaFoldDB" id="A0A2N7W4R1"/>
<feature type="domain" description="Major facilitator superfamily (MFS) profile" evidence="6">
    <location>
        <begin position="34"/>
        <end position="423"/>
    </location>
</feature>
<evidence type="ECO:0000256" key="1">
    <source>
        <dbReference type="ARBA" id="ARBA00004141"/>
    </source>
</evidence>
<dbReference type="GO" id="GO:0005886">
    <property type="term" value="C:plasma membrane"/>
    <property type="evidence" value="ECO:0007669"/>
    <property type="project" value="TreeGrafter"/>
</dbReference>
<feature type="transmembrane region" description="Helical" evidence="5">
    <location>
        <begin position="334"/>
        <end position="357"/>
    </location>
</feature>
<dbReference type="InterPro" id="IPR011701">
    <property type="entry name" value="MFS"/>
</dbReference>
<accession>A0A2N7W4R1</accession>
<keyword evidence="2 5" id="KW-0812">Transmembrane</keyword>
<comment type="caution">
    <text evidence="7">The sequence shown here is derived from an EMBL/GenBank/DDBJ whole genome shotgun (WGS) entry which is preliminary data.</text>
</comment>
<feature type="transmembrane region" description="Helical" evidence="5">
    <location>
        <begin position="71"/>
        <end position="91"/>
    </location>
</feature>
<dbReference type="RefSeq" id="WP_102610429.1">
    <property type="nucleotide sequence ID" value="NZ_CADIKD010000007.1"/>
</dbReference>
<keyword evidence="4 5" id="KW-0472">Membrane</keyword>
<feature type="transmembrane region" description="Helical" evidence="5">
    <location>
        <begin position="133"/>
        <end position="152"/>
    </location>
</feature>
<dbReference type="CDD" id="cd17371">
    <property type="entry name" value="MFS_MucK"/>
    <property type="match status" value="1"/>
</dbReference>
<evidence type="ECO:0000259" key="6">
    <source>
        <dbReference type="PROSITE" id="PS50850"/>
    </source>
</evidence>
<feature type="transmembrane region" description="Helical" evidence="5">
    <location>
        <begin position="369"/>
        <end position="391"/>
    </location>
</feature>
<dbReference type="Gene3D" id="1.20.1250.20">
    <property type="entry name" value="MFS general substrate transporter like domains"/>
    <property type="match status" value="1"/>
</dbReference>
<feature type="transmembrane region" description="Helical" evidence="5">
    <location>
        <begin position="164"/>
        <end position="184"/>
    </location>
</feature>
<dbReference type="PROSITE" id="PS50850">
    <property type="entry name" value="MFS"/>
    <property type="match status" value="1"/>
</dbReference>
<dbReference type="InterPro" id="IPR005829">
    <property type="entry name" value="Sugar_transporter_CS"/>
</dbReference>
<dbReference type="InterPro" id="IPR020846">
    <property type="entry name" value="MFS_dom"/>
</dbReference>
<feature type="transmembrane region" description="Helical" evidence="5">
    <location>
        <begin position="397"/>
        <end position="419"/>
    </location>
</feature>
<proteinExistence type="predicted"/>
<protein>
    <submittedName>
        <fullName evidence="7">MFS transporter</fullName>
    </submittedName>
</protein>